<dbReference type="EMBL" id="BTRK01000006">
    <property type="protein sequence ID" value="GMR61675.1"/>
    <property type="molecule type" value="Genomic_DNA"/>
</dbReference>
<reference evidence="3" key="1">
    <citation type="submission" date="2022-10" db="EMBL/GenBank/DDBJ databases">
        <title>Genome assembly of Pristionchus species.</title>
        <authorList>
            <person name="Yoshida K."/>
            <person name="Sommer R.J."/>
        </authorList>
    </citation>
    <scope>NUCLEOTIDE SEQUENCE [LARGE SCALE GENOMIC DNA]</scope>
    <source>
        <strain evidence="3">RS5460</strain>
    </source>
</reference>
<accession>A0AAN5DGH1</accession>
<keyword evidence="1" id="KW-1133">Transmembrane helix</keyword>
<evidence type="ECO:0000256" key="1">
    <source>
        <dbReference type="SAM" id="Phobius"/>
    </source>
</evidence>
<evidence type="ECO:0000313" key="2">
    <source>
        <dbReference type="EMBL" id="GMR61675.1"/>
    </source>
</evidence>
<name>A0AAN5DGH1_9BILA</name>
<sequence length="196" mass="22546">VCRMNETQVIDYLLMAYGVFYSNPSVVIQLLLCSITILFSVVFTIVVSTTPFHLSCRFASCLEICKINFQRAILFMNCIASFLTVIVHFARSHSVGIYPILGNNLVLSITAGLAMYTFYYARRRYKIRNDNHSLEARYRMNTISVLACAILLMSRNRELRKRLSILLNLKCLDPPLEFNTDSSGTTYFAMLQQHWQ</sequence>
<keyword evidence="1" id="KW-0472">Membrane</keyword>
<feature type="non-terminal residue" evidence="2">
    <location>
        <position position="1"/>
    </location>
</feature>
<organism evidence="2 3">
    <name type="scientific">Pristionchus mayeri</name>
    <dbReference type="NCBI Taxonomy" id="1317129"/>
    <lineage>
        <taxon>Eukaryota</taxon>
        <taxon>Metazoa</taxon>
        <taxon>Ecdysozoa</taxon>
        <taxon>Nematoda</taxon>
        <taxon>Chromadorea</taxon>
        <taxon>Rhabditida</taxon>
        <taxon>Rhabditina</taxon>
        <taxon>Diplogasteromorpha</taxon>
        <taxon>Diplogasteroidea</taxon>
        <taxon>Neodiplogasteridae</taxon>
        <taxon>Pristionchus</taxon>
    </lineage>
</organism>
<proteinExistence type="predicted"/>
<feature type="transmembrane region" description="Helical" evidence="1">
    <location>
        <begin position="72"/>
        <end position="90"/>
    </location>
</feature>
<feature type="transmembrane region" description="Helical" evidence="1">
    <location>
        <begin position="26"/>
        <end position="52"/>
    </location>
</feature>
<keyword evidence="1" id="KW-0812">Transmembrane</keyword>
<evidence type="ECO:0000313" key="3">
    <source>
        <dbReference type="Proteomes" id="UP001328107"/>
    </source>
</evidence>
<feature type="non-terminal residue" evidence="2">
    <location>
        <position position="196"/>
    </location>
</feature>
<dbReference type="Proteomes" id="UP001328107">
    <property type="component" value="Unassembled WGS sequence"/>
</dbReference>
<gene>
    <name evidence="2" type="ORF">PMAYCL1PPCAC_31870</name>
</gene>
<feature type="transmembrane region" description="Helical" evidence="1">
    <location>
        <begin position="96"/>
        <end position="118"/>
    </location>
</feature>
<keyword evidence="3" id="KW-1185">Reference proteome</keyword>
<protein>
    <submittedName>
        <fullName evidence="2">Uncharacterized protein</fullName>
    </submittedName>
</protein>
<dbReference type="AlphaFoldDB" id="A0AAN5DGH1"/>
<comment type="caution">
    <text evidence="2">The sequence shown here is derived from an EMBL/GenBank/DDBJ whole genome shotgun (WGS) entry which is preliminary data.</text>
</comment>